<protein>
    <submittedName>
        <fullName evidence="4">4-hydroxybenzoyl-CoA thioesterase family</fullName>
    </submittedName>
</protein>
<proteinExistence type="inferred from homology"/>
<name>A0A2T5GCJ6_HYDSH</name>
<feature type="region of interest" description="Disordered" evidence="3">
    <location>
        <begin position="146"/>
        <end position="177"/>
    </location>
</feature>
<dbReference type="RefSeq" id="WP_245637731.1">
    <property type="nucleotide sequence ID" value="NZ_CBCSAS010000006.1"/>
</dbReference>
<dbReference type="AlphaFoldDB" id="A0A2T5GCJ6"/>
<evidence type="ECO:0000256" key="3">
    <source>
        <dbReference type="SAM" id="MobiDB-lite"/>
    </source>
</evidence>
<evidence type="ECO:0000313" key="5">
    <source>
        <dbReference type="Proteomes" id="UP000244180"/>
    </source>
</evidence>
<organism evidence="4 5">
    <name type="scientific">Hydrogenibacillus schlegelii</name>
    <name type="common">Bacillus schlegelii</name>
    <dbReference type="NCBI Taxonomy" id="1484"/>
    <lineage>
        <taxon>Bacteria</taxon>
        <taxon>Bacillati</taxon>
        <taxon>Bacillota</taxon>
        <taxon>Bacilli</taxon>
        <taxon>Bacillales</taxon>
        <taxon>Bacillales Family X. Incertae Sedis</taxon>
        <taxon>Hydrogenibacillus</taxon>
    </lineage>
</organism>
<dbReference type="CDD" id="cd00586">
    <property type="entry name" value="4HBT"/>
    <property type="match status" value="1"/>
</dbReference>
<dbReference type="InterPro" id="IPR029069">
    <property type="entry name" value="HotDog_dom_sf"/>
</dbReference>
<dbReference type="InterPro" id="IPR050563">
    <property type="entry name" value="4-hydroxybenzoyl-CoA_TE"/>
</dbReference>
<dbReference type="GO" id="GO:0047617">
    <property type="term" value="F:fatty acyl-CoA hydrolase activity"/>
    <property type="evidence" value="ECO:0007669"/>
    <property type="project" value="TreeGrafter"/>
</dbReference>
<reference evidence="4 5" key="1">
    <citation type="submission" date="2017-08" db="EMBL/GenBank/DDBJ databases">
        <title>Burning lignite coal seam in the remote Altai Mountains harbors a hydrogen-driven thermophilic microbial community.</title>
        <authorList>
            <person name="Kadnikov V.V."/>
            <person name="Mardanov A.V."/>
            <person name="Ivasenko D."/>
            <person name="Beletsky A.V."/>
            <person name="Karnachuk O.V."/>
            <person name="Ravin N.V."/>
        </authorList>
    </citation>
    <scope>NUCLEOTIDE SEQUENCE [LARGE SCALE GENOMIC DNA]</scope>
    <source>
        <strain evidence="4">AL33</strain>
    </source>
</reference>
<sequence length="177" mass="20044">MNVPHPLAAPDVAVPIRVRYSETDAMGVAYHAQYLVWFELGRTEWIRTHAVPYAEFEARGLLLPLTDARVSYLQAARYDEPLVVRARPVAFGPLRLAFFYTVERPDGGRIAEGETHHAWVDRSFRPRPLKKAWPEMYARLATLLNPGHDRRDAKRRGADRPGDEAPAEGFPPPTAYA</sequence>
<gene>
    <name evidence="4" type="ORF">HSCHL_1242</name>
</gene>
<dbReference type="InterPro" id="IPR006684">
    <property type="entry name" value="YbgC/YbaW"/>
</dbReference>
<evidence type="ECO:0000256" key="2">
    <source>
        <dbReference type="ARBA" id="ARBA00022801"/>
    </source>
</evidence>
<dbReference type="Gene3D" id="3.10.129.10">
    <property type="entry name" value="Hotdog Thioesterase"/>
    <property type="match status" value="1"/>
</dbReference>
<dbReference type="PANTHER" id="PTHR31793">
    <property type="entry name" value="4-HYDROXYBENZOYL-COA THIOESTERASE FAMILY MEMBER"/>
    <property type="match status" value="1"/>
</dbReference>
<evidence type="ECO:0000256" key="1">
    <source>
        <dbReference type="ARBA" id="ARBA00005953"/>
    </source>
</evidence>
<dbReference type="SUPFAM" id="SSF54637">
    <property type="entry name" value="Thioesterase/thiol ester dehydrase-isomerase"/>
    <property type="match status" value="1"/>
</dbReference>
<evidence type="ECO:0000313" key="4">
    <source>
        <dbReference type="EMBL" id="PTQ53868.1"/>
    </source>
</evidence>
<dbReference type="PANTHER" id="PTHR31793:SF27">
    <property type="entry name" value="NOVEL THIOESTERASE SUPERFAMILY DOMAIN AND SAPOSIN A-TYPE DOMAIN CONTAINING PROTEIN (0610012H03RIK)"/>
    <property type="match status" value="1"/>
</dbReference>
<feature type="compositionally biased region" description="Basic and acidic residues" evidence="3">
    <location>
        <begin position="147"/>
        <end position="163"/>
    </location>
</feature>
<dbReference type="Pfam" id="PF13279">
    <property type="entry name" value="4HBT_2"/>
    <property type="match status" value="1"/>
</dbReference>
<dbReference type="EMBL" id="PEBV01000009">
    <property type="protein sequence ID" value="PTQ53868.1"/>
    <property type="molecule type" value="Genomic_DNA"/>
</dbReference>
<comment type="similarity">
    <text evidence="1">Belongs to the 4-hydroxybenzoyl-CoA thioesterase family.</text>
</comment>
<comment type="caution">
    <text evidence="4">The sequence shown here is derived from an EMBL/GenBank/DDBJ whole genome shotgun (WGS) entry which is preliminary data.</text>
</comment>
<accession>A0A2T5GCJ6</accession>
<dbReference type="Proteomes" id="UP000244180">
    <property type="component" value="Unassembled WGS sequence"/>
</dbReference>
<keyword evidence="2" id="KW-0378">Hydrolase</keyword>
<dbReference type="NCBIfam" id="TIGR00051">
    <property type="entry name" value="YbgC/FadM family acyl-CoA thioesterase"/>
    <property type="match status" value="1"/>
</dbReference>